<dbReference type="RefSeq" id="WP_203736687.1">
    <property type="nucleotide sequence ID" value="NZ_BAAALB010000047.1"/>
</dbReference>
<accession>A0A8J3NVA7</accession>
<evidence type="ECO:0008006" key="3">
    <source>
        <dbReference type="Google" id="ProtNLM"/>
    </source>
</evidence>
<dbReference type="Pfam" id="PF09957">
    <property type="entry name" value="VapB_antitoxin"/>
    <property type="match status" value="1"/>
</dbReference>
<dbReference type="Proteomes" id="UP000619293">
    <property type="component" value="Unassembled WGS sequence"/>
</dbReference>
<proteinExistence type="predicted"/>
<comment type="caution">
    <text evidence="1">The sequence shown here is derived from an EMBL/GenBank/DDBJ whole genome shotgun (WGS) entry which is preliminary data.</text>
</comment>
<name>A0A8J3NVA7_9ACTN</name>
<sequence length="70" mass="7897">MTKIVLEVKDDLLDEAMIALGTATKNDTVNAALRFAVEESRSRRERALRESQAVADEGGFDFNQLRELDR</sequence>
<dbReference type="EMBL" id="BONG01000074">
    <property type="protein sequence ID" value="GIF93865.1"/>
    <property type="molecule type" value="Genomic_DNA"/>
</dbReference>
<reference evidence="1 2" key="1">
    <citation type="submission" date="2021-01" db="EMBL/GenBank/DDBJ databases">
        <title>Whole genome shotgun sequence of Catellatospora chokoriensis NBRC 107358.</title>
        <authorList>
            <person name="Komaki H."/>
            <person name="Tamura T."/>
        </authorList>
    </citation>
    <scope>NUCLEOTIDE SEQUENCE [LARGE SCALE GENOMIC DNA]</scope>
    <source>
        <strain evidence="1 2">NBRC 107358</strain>
    </source>
</reference>
<evidence type="ECO:0000313" key="1">
    <source>
        <dbReference type="EMBL" id="GIF93865.1"/>
    </source>
</evidence>
<dbReference type="AlphaFoldDB" id="A0A8J3NVA7"/>
<protein>
    <recommendedName>
        <fullName evidence="3">VapB protein of antitoxin of type II toxin-antitoxin system</fullName>
    </recommendedName>
</protein>
<organism evidence="1 2">
    <name type="scientific">Catellatospora chokoriensis</name>
    <dbReference type="NCBI Taxonomy" id="310353"/>
    <lineage>
        <taxon>Bacteria</taxon>
        <taxon>Bacillati</taxon>
        <taxon>Actinomycetota</taxon>
        <taxon>Actinomycetes</taxon>
        <taxon>Micromonosporales</taxon>
        <taxon>Micromonosporaceae</taxon>
        <taxon>Catellatospora</taxon>
    </lineage>
</organism>
<keyword evidence="2" id="KW-1185">Reference proteome</keyword>
<dbReference type="InterPro" id="IPR019239">
    <property type="entry name" value="VapB_antitoxin"/>
</dbReference>
<gene>
    <name evidence="1" type="ORF">Cch02nite_73090</name>
</gene>
<evidence type="ECO:0000313" key="2">
    <source>
        <dbReference type="Proteomes" id="UP000619293"/>
    </source>
</evidence>